<dbReference type="PANTHER" id="PTHR43617">
    <property type="entry name" value="L-AMINO ACID N-ACETYLTRANSFERASE"/>
    <property type="match status" value="1"/>
</dbReference>
<dbReference type="STRING" id="665467.SAMN02982931_00505"/>
<evidence type="ECO:0000313" key="3">
    <source>
        <dbReference type="Proteomes" id="UP000199071"/>
    </source>
</evidence>
<dbReference type="Pfam" id="PF00583">
    <property type="entry name" value="Acetyltransf_1"/>
    <property type="match status" value="1"/>
</dbReference>
<keyword evidence="3" id="KW-1185">Reference proteome</keyword>
<dbReference type="CDD" id="cd04301">
    <property type="entry name" value="NAT_SF"/>
    <property type="match status" value="1"/>
</dbReference>
<dbReference type="Proteomes" id="UP000199071">
    <property type="component" value="Unassembled WGS sequence"/>
</dbReference>
<evidence type="ECO:0000259" key="1">
    <source>
        <dbReference type="PROSITE" id="PS51186"/>
    </source>
</evidence>
<gene>
    <name evidence="2" type="ORF">SAMN02982931_00505</name>
</gene>
<protein>
    <submittedName>
        <fullName evidence="2">L-amino acid N-acyltransferase YncA</fullName>
    </submittedName>
</protein>
<name>A0A1G6AE88_9HYPH</name>
<dbReference type="Gene3D" id="3.40.630.30">
    <property type="match status" value="1"/>
</dbReference>
<dbReference type="InterPro" id="IPR050276">
    <property type="entry name" value="MshD_Acetyltransferase"/>
</dbReference>
<keyword evidence="2" id="KW-0012">Acyltransferase</keyword>
<feature type="domain" description="N-acetyltransferase" evidence="1">
    <location>
        <begin position="6"/>
        <end position="170"/>
    </location>
</feature>
<reference evidence="2 3" key="1">
    <citation type="submission" date="2016-10" db="EMBL/GenBank/DDBJ databases">
        <authorList>
            <person name="de Groot N.N."/>
        </authorList>
    </citation>
    <scope>NUCLEOTIDE SEQUENCE [LARGE SCALE GENOMIC DNA]</scope>
    <source>
        <strain evidence="2 3">ATCC 35022</strain>
    </source>
</reference>
<evidence type="ECO:0000313" key="2">
    <source>
        <dbReference type="EMBL" id="SDB06729.1"/>
    </source>
</evidence>
<dbReference type="OrthoDB" id="9799154at2"/>
<dbReference type="InterPro" id="IPR000182">
    <property type="entry name" value="GNAT_dom"/>
</dbReference>
<dbReference type="SUPFAM" id="SSF55729">
    <property type="entry name" value="Acyl-CoA N-acyltransferases (Nat)"/>
    <property type="match status" value="1"/>
</dbReference>
<dbReference type="AlphaFoldDB" id="A0A1G6AE88"/>
<organism evidence="2 3">
    <name type="scientific">Bauldia litoralis</name>
    <dbReference type="NCBI Taxonomy" id="665467"/>
    <lineage>
        <taxon>Bacteria</taxon>
        <taxon>Pseudomonadati</taxon>
        <taxon>Pseudomonadota</taxon>
        <taxon>Alphaproteobacteria</taxon>
        <taxon>Hyphomicrobiales</taxon>
        <taxon>Kaistiaceae</taxon>
        <taxon>Bauldia</taxon>
    </lineage>
</organism>
<accession>A0A1G6AE88</accession>
<dbReference type="PANTHER" id="PTHR43617:SF30">
    <property type="entry name" value="HISTONE ACETYLTRANSFERASE"/>
    <property type="match status" value="1"/>
</dbReference>
<dbReference type="RefSeq" id="WP_090874611.1">
    <property type="nucleotide sequence ID" value="NZ_FMXQ01000001.1"/>
</dbReference>
<dbReference type="PROSITE" id="PS51186">
    <property type="entry name" value="GNAT"/>
    <property type="match status" value="1"/>
</dbReference>
<keyword evidence="2" id="KW-0808">Transferase</keyword>
<proteinExistence type="predicted"/>
<dbReference type="InterPro" id="IPR016181">
    <property type="entry name" value="Acyl_CoA_acyltransferase"/>
</dbReference>
<dbReference type="GO" id="GO:0016747">
    <property type="term" value="F:acyltransferase activity, transferring groups other than amino-acyl groups"/>
    <property type="evidence" value="ECO:0007669"/>
    <property type="project" value="InterPro"/>
</dbReference>
<dbReference type="EMBL" id="FMXQ01000001">
    <property type="protein sequence ID" value="SDB06729.1"/>
    <property type="molecule type" value="Genomic_DNA"/>
</dbReference>
<sequence length="171" mass="19238">MSTFTIGVRRAENSDADAITKVHDAAWRYAYDGVIPAQELARIIARRGPRWWNRAIRRGTAILVMEVAGEICGYATFGPNRARNLAQKGEVYEIYLLPEYQGVGLGTRLFLAARKELSRFGFETAVVWALADNESACRFYRNAGGRKVARASERFGTVQLSKIAYAWNNDR</sequence>